<dbReference type="Gene3D" id="3.55.50.30">
    <property type="match status" value="1"/>
</dbReference>
<dbReference type="InterPro" id="IPR032508">
    <property type="entry name" value="FecR_C"/>
</dbReference>
<name>A0ABP8FV21_9BACT</name>
<feature type="domain" description="Protein FecR C-terminal" evidence="3">
    <location>
        <begin position="320"/>
        <end position="386"/>
    </location>
</feature>
<organism evidence="4 5">
    <name type="scientific">Compostibacter hankyongensis</name>
    <dbReference type="NCBI Taxonomy" id="1007089"/>
    <lineage>
        <taxon>Bacteria</taxon>
        <taxon>Pseudomonadati</taxon>
        <taxon>Bacteroidota</taxon>
        <taxon>Chitinophagia</taxon>
        <taxon>Chitinophagales</taxon>
        <taxon>Chitinophagaceae</taxon>
        <taxon>Compostibacter</taxon>
    </lineage>
</organism>
<gene>
    <name evidence="4" type="ORF">GCM10023143_20770</name>
</gene>
<feature type="domain" description="FecR protein" evidence="2">
    <location>
        <begin position="182"/>
        <end position="269"/>
    </location>
</feature>
<keyword evidence="1" id="KW-1133">Transmembrane helix</keyword>
<dbReference type="Gene3D" id="2.60.120.1440">
    <property type="match status" value="1"/>
</dbReference>
<comment type="caution">
    <text evidence="4">The sequence shown here is derived from an EMBL/GenBank/DDBJ whole genome shotgun (WGS) entry which is preliminary data.</text>
</comment>
<evidence type="ECO:0000313" key="5">
    <source>
        <dbReference type="Proteomes" id="UP001501207"/>
    </source>
</evidence>
<dbReference type="Pfam" id="PF04773">
    <property type="entry name" value="FecR"/>
    <property type="match status" value="1"/>
</dbReference>
<evidence type="ECO:0000259" key="3">
    <source>
        <dbReference type="Pfam" id="PF16344"/>
    </source>
</evidence>
<evidence type="ECO:0000256" key="1">
    <source>
        <dbReference type="SAM" id="Phobius"/>
    </source>
</evidence>
<evidence type="ECO:0000259" key="2">
    <source>
        <dbReference type="Pfam" id="PF04773"/>
    </source>
</evidence>
<proteinExistence type="predicted"/>
<sequence length="393" mass="43409">MDRDILQEILKRYAEGKATPEERWFLEEYYRLFDRRKDRQVRPPADELPAWEEEVLDRIHAALPSVARGRRRRWPIAAAVVLLLALGFYLLYRSRAPVSSVPVPATVAGQDIRPPQTARAVLTLANGQNVFLDSARNGGLAVQGNTSITKPSNSQIDYKPGTHSAAGPVLYNTLTVPAGSRIFTLTLSDGTRVWLNAASSLRYPTCFTDKERTVELNGEAYFEVAENRAAPFKVSKGNVEILVLGTHFNVKAYDDEKAIKVTLLKGAVNVSRLAVTGRQQVTMKPGQQAQLGGNPSATGSIRVKSGVNMDAVMAWKNGMFSFDKSDIKTIMSEVARWYNVDVIYSGTVTERFHVEMSRDTRVSDVFRILEATGGVHFSIEGRHIIVAPGTIGS</sequence>
<dbReference type="PANTHER" id="PTHR30273">
    <property type="entry name" value="PERIPLASMIC SIGNAL SENSOR AND SIGMA FACTOR ACTIVATOR FECR-RELATED"/>
    <property type="match status" value="1"/>
</dbReference>
<accession>A0ABP8FV21</accession>
<feature type="transmembrane region" description="Helical" evidence="1">
    <location>
        <begin position="74"/>
        <end position="92"/>
    </location>
</feature>
<protein>
    <submittedName>
        <fullName evidence="4">DUF4974 domain-containing protein</fullName>
    </submittedName>
</protein>
<keyword evidence="1" id="KW-0812">Transmembrane</keyword>
<reference evidence="5" key="1">
    <citation type="journal article" date="2019" name="Int. J. Syst. Evol. Microbiol.">
        <title>The Global Catalogue of Microorganisms (GCM) 10K type strain sequencing project: providing services to taxonomists for standard genome sequencing and annotation.</title>
        <authorList>
            <consortium name="The Broad Institute Genomics Platform"/>
            <consortium name="The Broad Institute Genome Sequencing Center for Infectious Disease"/>
            <person name="Wu L."/>
            <person name="Ma J."/>
        </authorList>
    </citation>
    <scope>NUCLEOTIDE SEQUENCE [LARGE SCALE GENOMIC DNA]</scope>
    <source>
        <strain evidence="5">JCM 17664</strain>
    </source>
</reference>
<dbReference type="EMBL" id="BAABFN010000005">
    <property type="protein sequence ID" value="GAA4311620.1"/>
    <property type="molecule type" value="Genomic_DNA"/>
</dbReference>
<dbReference type="PANTHER" id="PTHR30273:SF2">
    <property type="entry name" value="PROTEIN FECR"/>
    <property type="match status" value="1"/>
</dbReference>
<dbReference type="InterPro" id="IPR012373">
    <property type="entry name" value="Ferrdict_sens_TM"/>
</dbReference>
<keyword evidence="1" id="KW-0472">Membrane</keyword>
<dbReference type="Proteomes" id="UP001501207">
    <property type="component" value="Unassembled WGS sequence"/>
</dbReference>
<dbReference type="InterPro" id="IPR006860">
    <property type="entry name" value="FecR"/>
</dbReference>
<dbReference type="Pfam" id="PF16344">
    <property type="entry name" value="FecR_C"/>
    <property type="match status" value="1"/>
</dbReference>
<evidence type="ECO:0000313" key="4">
    <source>
        <dbReference type="EMBL" id="GAA4311620.1"/>
    </source>
</evidence>
<keyword evidence="5" id="KW-1185">Reference proteome</keyword>
<dbReference type="RefSeq" id="WP_344978949.1">
    <property type="nucleotide sequence ID" value="NZ_BAABFN010000005.1"/>
</dbReference>